<evidence type="ECO:0000256" key="1">
    <source>
        <dbReference type="ARBA" id="ARBA00022729"/>
    </source>
</evidence>
<dbReference type="PANTHER" id="PTHR31836">
    <property type="match status" value="1"/>
</dbReference>
<dbReference type="EMBL" id="KN817519">
    <property type="protein sequence ID" value="KJA29161.1"/>
    <property type="molecule type" value="Genomic_DNA"/>
</dbReference>
<name>A0A0D2PLD2_HYPSF</name>
<evidence type="ECO:0000256" key="2">
    <source>
        <dbReference type="SAM" id="SignalP"/>
    </source>
</evidence>
<feature type="signal peptide" evidence="2">
    <location>
        <begin position="1"/>
        <end position="19"/>
    </location>
</feature>
<sequence length="176" mass="18498">MAFAKCLVLLAAFAAAAHGLATPHVVRHAAHHHAIAARVAAPAPIAIPGQRVRKRANTQRCRQRSFLVGTQTGQGTFYATGLGACGITNTDTDHIAAVSHLLFDVFPGYNGVNPNSNPLCGKTVTATYQGKSVVVALTDRCTGCALTDLDFSPSAFDILADPSVGRISGMTWVWND</sequence>
<dbReference type="InterPro" id="IPR051477">
    <property type="entry name" value="Expansin_CellWall"/>
</dbReference>
<evidence type="ECO:0000313" key="4">
    <source>
        <dbReference type="Proteomes" id="UP000054270"/>
    </source>
</evidence>
<accession>A0A0D2PLD2</accession>
<dbReference type="SUPFAM" id="SSF50685">
    <property type="entry name" value="Barwin-like endoglucanases"/>
    <property type="match status" value="1"/>
</dbReference>
<proteinExistence type="predicted"/>
<dbReference type="STRING" id="945553.A0A0D2PLD2"/>
<keyword evidence="1 2" id="KW-0732">Signal</keyword>
<gene>
    <name evidence="3" type="ORF">HYPSUDRAFT_127841</name>
</gene>
<dbReference type="AlphaFoldDB" id="A0A0D2PLD2"/>
<dbReference type="OMA" id="MTWVWND"/>
<dbReference type="CDD" id="cd22191">
    <property type="entry name" value="DPBB_RlpA_EXP_N-like"/>
    <property type="match status" value="1"/>
</dbReference>
<keyword evidence="4" id="KW-1185">Reference proteome</keyword>
<dbReference type="Proteomes" id="UP000054270">
    <property type="component" value="Unassembled WGS sequence"/>
</dbReference>
<feature type="chain" id="PRO_5002260791" evidence="2">
    <location>
        <begin position="20"/>
        <end position="176"/>
    </location>
</feature>
<reference evidence="4" key="1">
    <citation type="submission" date="2014-04" db="EMBL/GenBank/DDBJ databases">
        <title>Evolutionary Origins and Diversification of the Mycorrhizal Mutualists.</title>
        <authorList>
            <consortium name="DOE Joint Genome Institute"/>
            <consortium name="Mycorrhizal Genomics Consortium"/>
            <person name="Kohler A."/>
            <person name="Kuo A."/>
            <person name="Nagy L.G."/>
            <person name="Floudas D."/>
            <person name="Copeland A."/>
            <person name="Barry K.W."/>
            <person name="Cichocki N."/>
            <person name="Veneault-Fourrey C."/>
            <person name="LaButti K."/>
            <person name="Lindquist E.A."/>
            <person name="Lipzen A."/>
            <person name="Lundell T."/>
            <person name="Morin E."/>
            <person name="Murat C."/>
            <person name="Riley R."/>
            <person name="Ohm R."/>
            <person name="Sun H."/>
            <person name="Tunlid A."/>
            <person name="Henrissat B."/>
            <person name="Grigoriev I.V."/>
            <person name="Hibbett D.S."/>
            <person name="Martin F."/>
        </authorList>
    </citation>
    <scope>NUCLEOTIDE SEQUENCE [LARGE SCALE GENOMIC DNA]</scope>
    <source>
        <strain evidence="4">FD-334 SS-4</strain>
    </source>
</reference>
<dbReference type="PANTHER" id="PTHR31836:SF28">
    <property type="entry name" value="SRCR DOMAIN-CONTAINING PROTEIN-RELATED"/>
    <property type="match status" value="1"/>
</dbReference>
<protein>
    <submittedName>
        <fullName evidence="3">Uncharacterized protein</fullName>
    </submittedName>
</protein>
<evidence type="ECO:0000313" key="3">
    <source>
        <dbReference type="EMBL" id="KJA29161.1"/>
    </source>
</evidence>
<organism evidence="3 4">
    <name type="scientific">Hypholoma sublateritium (strain FD-334 SS-4)</name>
    <dbReference type="NCBI Taxonomy" id="945553"/>
    <lineage>
        <taxon>Eukaryota</taxon>
        <taxon>Fungi</taxon>
        <taxon>Dikarya</taxon>
        <taxon>Basidiomycota</taxon>
        <taxon>Agaricomycotina</taxon>
        <taxon>Agaricomycetes</taxon>
        <taxon>Agaricomycetidae</taxon>
        <taxon>Agaricales</taxon>
        <taxon>Agaricineae</taxon>
        <taxon>Strophariaceae</taxon>
        <taxon>Hypholoma</taxon>
    </lineage>
</organism>
<dbReference type="InterPro" id="IPR036908">
    <property type="entry name" value="RlpA-like_sf"/>
</dbReference>
<dbReference type="OrthoDB" id="623670at2759"/>
<dbReference type="Gene3D" id="2.40.40.10">
    <property type="entry name" value="RlpA-like domain"/>
    <property type="match status" value="1"/>
</dbReference>